<proteinExistence type="predicted"/>
<keyword evidence="2" id="KW-0442">Lipid degradation</keyword>
<dbReference type="Pfam" id="PF03403">
    <property type="entry name" value="PAF-AH_p_II"/>
    <property type="match status" value="1"/>
</dbReference>
<evidence type="ECO:0000256" key="1">
    <source>
        <dbReference type="ARBA" id="ARBA00022801"/>
    </source>
</evidence>
<protein>
    <recommendedName>
        <fullName evidence="5">1-alkyl-2-acetylglycerophosphocholine esterase</fullName>
    </recommendedName>
</protein>
<organism evidence="4">
    <name type="scientific">marine metagenome</name>
    <dbReference type="NCBI Taxonomy" id="408172"/>
    <lineage>
        <taxon>unclassified sequences</taxon>
        <taxon>metagenomes</taxon>
        <taxon>ecological metagenomes</taxon>
    </lineage>
</organism>
<feature type="non-terminal residue" evidence="4">
    <location>
        <position position="372"/>
    </location>
</feature>
<dbReference type="PANTHER" id="PTHR10272">
    <property type="entry name" value="PLATELET-ACTIVATING FACTOR ACETYLHYDROLASE"/>
    <property type="match status" value="1"/>
</dbReference>
<dbReference type="Gene3D" id="3.40.50.1820">
    <property type="entry name" value="alpha/beta hydrolase"/>
    <property type="match status" value="1"/>
</dbReference>
<keyword evidence="1" id="KW-0378">Hydrolase</keyword>
<dbReference type="InterPro" id="IPR029058">
    <property type="entry name" value="AB_hydrolase_fold"/>
</dbReference>
<dbReference type="PANTHER" id="PTHR10272:SF0">
    <property type="entry name" value="PLATELET-ACTIVATING FACTOR ACETYLHYDROLASE"/>
    <property type="match status" value="1"/>
</dbReference>
<name>A0A381RFV4_9ZZZZ</name>
<sequence>MKYALHRLACLWIVVILLPIGCASSRLLRYHDIPVPGGSYVVGTRVFEWTDSSRTDIFADKEDALRRIMVQFWYPAVKRNSGERFIYFQNNKMIVNELANHYSVPKFLLAGVIEIETNSFIDLEPSTNKGSYPLVVFSHGRGGYKHQNSIQCEELASRGYVVVAVGHTYDSFITIFSDGSTAPYLSEKSRKAGEAAKPKITTEQKLDLRVGDIQFVLDQIDHLQGKNPLFGIIDLERVGMFGQSFGGATTIATASTDNRIDAAAGFDTWFIPLSDKIIQEGMSIPFLHLGQDKWERMPENYKKMKTLMKNSSAPNHHFAASRMKHYDFTDGPQYAPAAKVVVPYFSWEDRSTMRAMLNTMVTVFFDSHLKRK</sequence>
<dbReference type="AlphaFoldDB" id="A0A381RFV4"/>
<evidence type="ECO:0000313" key="4">
    <source>
        <dbReference type="EMBL" id="SUZ90600.1"/>
    </source>
</evidence>
<dbReference type="GO" id="GO:0003847">
    <property type="term" value="F:1-alkyl-2-acetylglycerophosphocholine esterase activity"/>
    <property type="evidence" value="ECO:0007669"/>
    <property type="project" value="TreeGrafter"/>
</dbReference>
<evidence type="ECO:0000256" key="2">
    <source>
        <dbReference type="ARBA" id="ARBA00022963"/>
    </source>
</evidence>
<reference evidence="4" key="1">
    <citation type="submission" date="2018-05" db="EMBL/GenBank/DDBJ databases">
        <authorList>
            <person name="Lanie J.A."/>
            <person name="Ng W.-L."/>
            <person name="Kazmierczak K.M."/>
            <person name="Andrzejewski T.M."/>
            <person name="Davidsen T.M."/>
            <person name="Wayne K.J."/>
            <person name="Tettelin H."/>
            <person name="Glass J.I."/>
            <person name="Rusch D."/>
            <person name="Podicherti R."/>
            <person name="Tsui H.-C.T."/>
            <person name="Winkler M.E."/>
        </authorList>
    </citation>
    <scope>NUCLEOTIDE SEQUENCE</scope>
</reference>
<accession>A0A381RFV4</accession>
<dbReference type="SUPFAM" id="SSF53474">
    <property type="entry name" value="alpha/beta-Hydrolases"/>
    <property type="match status" value="1"/>
</dbReference>
<dbReference type="EMBL" id="UINC01001907">
    <property type="protein sequence ID" value="SUZ90600.1"/>
    <property type="molecule type" value="Genomic_DNA"/>
</dbReference>
<gene>
    <name evidence="4" type="ORF">METZ01_LOCUS43454</name>
</gene>
<keyword evidence="3" id="KW-0443">Lipid metabolism</keyword>
<evidence type="ECO:0008006" key="5">
    <source>
        <dbReference type="Google" id="ProtNLM"/>
    </source>
</evidence>
<dbReference type="GO" id="GO:0016042">
    <property type="term" value="P:lipid catabolic process"/>
    <property type="evidence" value="ECO:0007669"/>
    <property type="project" value="UniProtKB-KW"/>
</dbReference>
<evidence type="ECO:0000256" key="3">
    <source>
        <dbReference type="ARBA" id="ARBA00023098"/>
    </source>
</evidence>